<keyword evidence="2" id="KW-1185">Reference proteome</keyword>
<evidence type="ECO:0000313" key="1">
    <source>
        <dbReference type="EMBL" id="KAJ0024066.1"/>
    </source>
</evidence>
<gene>
    <name evidence="1" type="ORF">Pint_06741</name>
</gene>
<dbReference type="EMBL" id="CM047745">
    <property type="protein sequence ID" value="KAJ0024066.1"/>
    <property type="molecule type" value="Genomic_DNA"/>
</dbReference>
<name>A0ACC0XRF1_9ROSI</name>
<dbReference type="Proteomes" id="UP001163603">
    <property type="component" value="Chromosome 10"/>
</dbReference>
<comment type="caution">
    <text evidence="1">The sequence shown here is derived from an EMBL/GenBank/DDBJ whole genome shotgun (WGS) entry which is preliminary data.</text>
</comment>
<proteinExistence type="predicted"/>
<evidence type="ECO:0000313" key="2">
    <source>
        <dbReference type="Proteomes" id="UP001163603"/>
    </source>
</evidence>
<reference evidence="2" key="1">
    <citation type="journal article" date="2023" name="G3 (Bethesda)">
        <title>Genome assembly and association tests identify interacting loci associated with vigor, precocity, and sex in interspecific pistachio rootstocks.</title>
        <authorList>
            <person name="Palmer W."/>
            <person name="Jacygrad E."/>
            <person name="Sagayaradj S."/>
            <person name="Cavanaugh K."/>
            <person name="Han R."/>
            <person name="Bertier L."/>
            <person name="Beede B."/>
            <person name="Kafkas S."/>
            <person name="Golino D."/>
            <person name="Preece J."/>
            <person name="Michelmore R."/>
        </authorList>
    </citation>
    <scope>NUCLEOTIDE SEQUENCE [LARGE SCALE GENOMIC DNA]</scope>
</reference>
<sequence length="150" mass="17333">MSSLILSGPFAVINEHFNSILPSCYDAIGLMLMICIIHQHQLIMSWQRIRCLDSYLDKEDDIHPHFVMRHYAEFTASLIHLNVEHGDGQLELNMERLRMAVDELLMKLAKMFPRPKLQIVFLINNYDMTIAVLKEASPEGGKIQLHSRNC</sequence>
<organism evidence="1 2">
    <name type="scientific">Pistacia integerrima</name>
    <dbReference type="NCBI Taxonomy" id="434235"/>
    <lineage>
        <taxon>Eukaryota</taxon>
        <taxon>Viridiplantae</taxon>
        <taxon>Streptophyta</taxon>
        <taxon>Embryophyta</taxon>
        <taxon>Tracheophyta</taxon>
        <taxon>Spermatophyta</taxon>
        <taxon>Magnoliopsida</taxon>
        <taxon>eudicotyledons</taxon>
        <taxon>Gunneridae</taxon>
        <taxon>Pentapetalae</taxon>
        <taxon>rosids</taxon>
        <taxon>malvids</taxon>
        <taxon>Sapindales</taxon>
        <taxon>Anacardiaceae</taxon>
        <taxon>Pistacia</taxon>
    </lineage>
</organism>
<accession>A0ACC0XRF1</accession>
<protein>
    <submittedName>
        <fullName evidence="1">Uncharacterized protein</fullName>
    </submittedName>
</protein>